<reference evidence="1 2" key="1">
    <citation type="submission" date="2020-08" db="EMBL/GenBank/DDBJ databases">
        <title>Genomic Encyclopedia of Type Strains, Phase IV (KMG-IV): sequencing the most valuable type-strain genomes for metagenomic binning, comparative biology and taxonomic classification.</title>
        <authorList>
            <person name="Goeker M."/>
        </authorList>
    </citation>
    <scope>NUCLEOTIDE SEQUENCE [LARGE SCALE GENOMIC DNA]</scope>
    <source>
        <strain evidence="1 2">DSM 29348</strain>
    </source>
</reference>
<proteinExistence type="predicted"/>
<dbReference type="AlphaFoldDB" id="A0A7W6DJI7"/>
<name>A0A7W6DJI7_9SPHN</name>
<dbReference type="Proteomes" id="UP000552757">
    <property type="component" value="Unassembled WGS sequence"/>
</dbReference>
<gene>
    <name evidence="1" type="ORF">GGR44_002159</name>
</gene>
<evidence type="ECO:0000313" key="2">
    <source>
        <dbReference type="Proteomes" id="UP000552757"/>
    </source>
</evidence>
<organism evidence="1 2">
    <name type="scientific">Sphingobium fontiphilum</name>
    <dbReference type="NCBI Taxonomy" id="944425"/>
    <lineage>
        <taxon>Bacteria</taxon>
        <taxon>Pseudomonadati</taxon>
        <taxon>Pseudomonadota</taxon>
        <taxon>Alphaproteobacteria</taxon>
        <taxon>Sphingomonadales</taxon>
        <taxon>Sphingomonadaceae</taxon>
        <taxon>Sphingobium</taxon>
    </lineage>
</organism>
<dbReference type="RefSeq" id="WP_183955551.1">
    <property type="nucleotide sequence ID" value="NZ_JACIEB010000004.1"/>
</dbReference>
<protein>
    <recommendedName>
        <fullName evidence="3">J domain-containing protein</fullName>
    </recommendedName>
</protein>
<evidence type="ECO:0008006" key="3">
    <source>
        <dbReference type="Google" id="ProtNLM"/>
    </source>
</evidence>
<evidence type="ECO:0000313" key="1">
    <source>
        <dbReference type="EMBL" id="MBB3982496.1"/>
    </source>
</evidence>
<sequence length="585" mass="63167">MTPTAAWRLLGIDPTADASAIRRAYAARLRAMDVDADRDGFADLRDARDLALQLAAEGTLDPEPADEAAPAAPEGEQVAIPVPQTGFGWTGALAGTGDPALSLSPPDGALHPAALAPDVRPAADAPGDVLPLPDPADLLACADKAGGWYVARHGLAAEEARADRALHALLFPRGEDDDREQLMTAEEEEQAQAALAAVIADVRGGDIDQQARGEIWIADILAHGWPRSDPLLAPAADAFGWRARAGLVDTPPAVDYVNQRLAARDFRTAVERKDHQLHGAWKQLRKPTRTGQSRALWWEGRKIDELLGIIRRDYPELEQQLDWHRVALWDARGQKPIRSYTWIFIAIVVVQLLSAIGRMAGPSGDASSPASLAEAVDTPQMKADIGDVLVKSLGSAMAYDEFARDHGGLQRILSTNWRMQDSSGNFTDSYARVMDRLLRDRYVLMAHELGGDHLLALQRLRLKIGRALRKDQNWAACNDLYRTGLLPDPALLPDDLAALQRQQMGALLLSVDTDPAPQNRKGGTYKIPGAIVQATLDGSGLPLDRVQAVYQGGGEPRDVCLVDTAMLAAILDAAPAVRGPLIDKI</sequence>
<keyword evidence="2" id="KW-1185">Reference proteome</keyword>
<accession>A0A7W6DJI7</accession>
<dbReference type="EMBL" id="JACIEB010000004">
    <property type="protein sequence ID" value="MBB3982496.1"/>
    <property type="molecule type" value="Genomic_DNA"/>
</dbReference>
<comment type="caution">
    <text evidence="1">The sequence shown here is derived from an EMBL/GenBank/DDBJ whole genome shotgun (WGS) entry which is preliminary data.</text>
</comment>